<evidence type="ECO:0000256" key="16">
    <source>
        <dbReference type="HAMAP-Rule" id="MF_01274"/>
    </source>
</evidence>
<dbReference type="AlphaFoldDB" id="A0A2J0KVB8"/>
<dbReference type="Proteomes" id="UP000230052">
    <property type="component" value="Unassembled WGS sequence"/>
</dbReference>
<feature type="binding site" evidence="16">
    <location>
        <position position="99"/>
    </location>
    <ligand>
        <name>substrate</name>
    </ligand>
</feature>
<keyword evidence="9 16" id="KW-0547">Nucleotide-binding</keyword>
<feature type="binding site" evidence="16">
    <location>
        <position position="128"/>
    </location>
    <ligand>
        <name>K(+)</name>
        <dbReference type="ChEBI" id="CHEBI:29103"/>
    </ligand>
</feature>
<evidence type="ECO:0000313" key="18">
    <source>
        <dbReference type="Proteomes" id="UP000230052"/>
    </source>
</evidence>
<evidence type="ECO:0000256" key="7">
    <source>
        <dbReference type="ARBA" id="ARBA00022490"/>
    </source>
</evidence>
<dbReference type="UniPathway" id="UPA00241">
    <property type="reaction ID" value="UER00352"/>
</dbReference>
<evidence type="ECO:0000256" key="4">
    <source>
        <dbReference type="ARBA" id="ARBA00005225"/>
    </source>
</evidence>
<comment type="catalytic activity">
    <reaction evidence="1 16">
        <text>(R)-pantothenate + ATP = (R)-4'-phosphopantothenate + ADP + H(+)</text>
        <dbReference type="Rhea" id="RHEA:16373"/>
        <dbReference type="ChEBI" id="CHEBI:10986"/>
        <dbReference type="ChEBI" id="CHEBI:15378"/>
        <dbReference type="ChEBI" id="CHEBI:29032"/>
        <dbReference type="ChEBI" id="CHEBI:30616"/>
        <dbReference type="ChEBI" id="CHEBI:456216"/>
        <dbReference type="EC" id="2.7.1.33"/>
    </reaction>
</comment>
<dbReference type="GO" id="GO:0005524">
    <property type="term" value="F:ATP binding"/>
    <property type="evidence" value="ECO:0007669"/>
    <property type="project" value="UniProtKB-UniRule"/>
</dbReference>
<feature type="binding site" evidence="16">
    <location>
        <begin position="106"/>
        <end position="109"/>
    </location>
    <ligand>
        <name>substrate</name>
    </ligand>
</feature>
<evidence type="ECO:0000256" key="12">
    <source>
        <dbReference type="ARBA" id="ARBA00022958"/>
    </source>
</evidence>
<organism evidence="17 18">
    <name type="scientific">Candidatus Aquitaenariimonas noxiae</name>
    <dbReference type="NCBI Taxonomy" id="1974741"/>
    <lineage>
        <taxon>Bacteria</taxon>
        <taxon>Pseudomonadati</taxon>
        <taxon>Candidatus Omnitrophota</taxon>
        <taxon>Candidatus Aquitaenariimonas</taxon>
    </lineage>
</organism>
<feature type="binding site" evidence="16">
    <location>
        <begin position="6"/>
        <end position="13"/>
    </location>
    <ligand>
        <name>ATP</name>
        <dbReference type="ChEBI" id="CHEBI:30616"/>
    </ligand>
</feature>
<comment type="function">
    <text evidence="16">Catalyzes the phosphorylation of pantothenate (Pan), the first step in CoA biosynthesis.</text>
</comment>
<feature type="active site" description="Proton acceptor" evidence="16">
    <location>
        <position position="108"/>
    </location>
</feature>
<reference evidence="17 18" key="1">
    <citation type="submission" date="2017-09" db="EMBL/GenBank/DDBJ databases">
        <title>Depth-based differentiation of microbial function through sediment-hosted aquifers and enrichment of novel symbionts in the deep terrestrial subsurface.</title>
        <authorList>
            <person name="Probst A.J."/>
            <person name="Ladd B."/>
            <person name="Jarett J.K."/>
            <person name="Geller-Mcgrath D.E."/>
            <person name="Sieber C.M."/>
            <person name="Emerson J.B."/>
            <person name="Anantharaman K."/>
            <person name="Thomas B.C."/>
            <person name="Malmstrom R."/>
            <person name="Stieglmeier M."/>
            <person name="Klingl A."/>
            <person name="Woyke T."/>
            <person name="Ryan C.M."/>
            <person name="Banfield J.F."/>
        </authorList>
    </citation>
    <scope>NUCLEOTIDE SEQUENCE [LARGE SCALE GENOMIC DNA]</scope>
    <source>
        <strain evidence="17">CG07_land_8_20_14_0_80_42_15</strain>
    </source>
</reference>
<dbReference type="PANTHER" id="PTHR34265:SF1">
    <property type="entry name" value="TYPE III PANTOTHENATE KINASE"/>
    <property type="match status" value="1"/>
</dbReference>
<accession>A0A2J0KVB8</accession>
<evidence type="ECO:0000256" key="6">
    <source>
        <dbReference type="ARBA" id="ARBA00012102"/>
    </source>
</evidence>
<evidence type="ECO:0000256" key="8">
    <source>
        <dbReference type="ARBA" id="ARBA00022679"/>
    </source>
</evidence>
<evidence type="ECO:0000256" key="14">
    <source>
        <dbReference type="ARBA" id="ARBA00038036"/>
    </source>
</evidence>
<keyword evidence="13 16" id="KW-0173">Coenzyme A biosynthesis</keyword>
<comment type="cofactor">
    <cofactor evidence="16">
        <name>NH4(+)</name>
        <dbReference type="ChEBI" id="CHEBI:28938"/>
    </cofactor>
    <cofactor evidence="16">
        <name>K(+)</name>
        <dbReference type="ChEBI" id="CHEBI:29103"/>
    </cofactor>
    <text evidence="16">A monovalent cation. Ammonium or potassium.</text>
</comment>
<keyword evidence="16" id="KW-0479">Metal-binding</keyword>
<dbReference type="NCBIfam" id="TIGR00671">
    <property type="entry name" value="baf"/>
    <property type="match status" value="1"/>
</dbReference>
<keyword evidence="12 16" id="KW-0630">Potassium</keyword>
<keyword evidence="10 16" id="KW-0418">Kinase</keyword>
<evidence type="ECO:0000256" key="3">
    <source>
        <dbReference type="ARBA" id="ARBA00004496"/>
    </source>
</evidence>
<evidence type="ECO:0000256" key="15">
    <source>
        <dbReference type="ARBA" id="ARBA00040883"/>
    </source>
</evidence>
<dbReference type="SUPFAM" id="SSF53067">
    <property type="entry name" value="Actin-like ATPase domain"/>
    <property type="match status" value="2"/>
</dbReference>
<keyword evidence="7 16" id="KW-0963">Cytoplasm</keyword>
<dbReference type="HAMAP" id="MF_01274">
    <property type="entry name" value="Pantothen_kinase_3"/>
    <property type="match status" value="1"/>
</dbReference>
<sequence>MVLAVDIGNTNIVLALFKGKRFISELRIPTNPHKGIYVYKNKVLNFVKSNNKSETPQAIIVSSVVPGALASTKKMLAANFDTVPLILGESIKAPIKNEYRKPGQVGQDRLVNAFAVLCFYRKPAIILDFGTAVTIDVLSKEGSYLGGVIVPGVELSIENLTRRAALLPYINLRKPKDILGQSTVESMLSGIFYGYAALCDGIIDRLKRRLKIKPIVIATGGHSKLLSSYCKNIDAIDPHLTLKGLNLIYLTISKKS</sequence>
<comment type="cofactor">
    <cofactor evidence="2">
        <name>K(+)</name>
        <dbReference type="ChEBI" id="CHEBI:29103"/>
    </cofactor>
</comment>
<dbReference type="InterPro" id="IPR004619">
    <property type="entry name" value="Type_III_PanK"/>
</dbReference>
<dbReference type="CDD" id="cd24015">
    <property type="entry name" value="ASKHA_NBD_PanK-III"/>
    <property type="match status" value="1"/>
</dbReference>
<evidence type="ECO:0000256" key="1">
    <source>
        <dbReference type="ARBA" id="ARBA00001206"/>
    </source>
</evidence>
<dbReference type="GO" id="GO:0046872">
    <property type="term" value="F:metal ion binding"/>
    <property type="evidence" value="ECO:0007669"/>
    <property type="project" value="UniProtKB-KW"/>
</dbReference>
<gene>
    <name evidence="16" type="primary">coaX</name>
    <name evidence="17" type="ORF">COS99_00705</name>
</gene>
<evidence type="ECO:0000256" key="11">
    <source>
        <dbReference type="ARBA" id="ARBA00022840"/>
    </source>
</evidence>
<comment type="similarity">
    <text evidence="14 16">Belongs to the type III pantothenate kinase family.</text>
</comment>
<evidence type="ECO:0000256" key="2">
    <source>
        <dbReference type="ARBA" id="ARBA00001958"/>
    </source>
</evidence>
<evidence type="ECO:0000256" key="9">
    <source>
        <dbReference type="ARBA" id="ARBA00022741"/>
    </source>
</evidence>
<dbReference type="GO" id="GO:0005737">
    <property type="term" value="C:cytoplasm"/>
    <property type="evidence" value="ECO:0007669"/>
    <property type="project" value="UniProtKB-SubCell"/>
</dbReference>
<dbReference type="Gene3D" id="3.30.420.40">
    <property type="match status" value="2"/>
</dbReference>
<name>A0A2J0KVB8_9BACT</name>
<feature type="binding site" evidence="16">
    <location>
        <position position="183"/>
    </location>
    <ligand>
        <name>substrate</name>
    </ligand>
</feature>
<dbReference type="EMBL" id="PEWV01000009">
    <property type="protein sequence ID" value="PIU42345.1"/>
    <property type="molecule type" value="Genomic_DNA"/>
</dbReference>
<comment type="pathway">
    <text evidence="4 16">Cofactor biosynthesis; coenzyme A biosynthesis; CoA from (R)-pantothenate: step 1/5.</text>
</comment>
<comment type="subcellular location">
    <subcellularLocation>
        <location evidence="3 16">Cytoplasm</location>
    </subcellularLocation>
</comment>
<keyword evidence="11 16" id="KW-0067">ATP-binding</keyword>
<proteinExistence type="inferred from homology"/>
<evidence type="ECO:0000256" key="5">
    <source>
        <dbReference type="ARBA" id="ARBA00011738"/>
    </source>
</evidence>
<dbReference type="GO" id="GO:0015937">
    <property type="term" value="P:coenzyme A biosynthetic process"/>
    <property type="evidence" value="ECO:0007669"/>
    <property type="project" value="UniProtKB-UniRule"/>
</dbReference>
<dbReference type="EC" id="2.7.1.33" evidence="6 16"/>
<keyword evidence="8 16" id="KW-0808">Transferase</keyword>
<comment type="caution">
    <text evidence="17">The sequence shown here is derived from an EMBL/GenBank/DDBJ whole genome shotgun (WGS) entry which is preliminary data.</text>
</comment>
<dbReference type="InterPro" id="IPR043129">
    <property type="entry name" value="ATPase_NBD"/>
</dbReference>
<evidence type="ECO:0000313" key="17">
    <source>
        <dbReference type="EMBL" id="PIU42345.1"/>
    </source>
</evidence>
<protein>
    <recommendedName>
        <fullName evidence="15 16">Type III pantothenate kinase</fullName>
        <ecNumber evidence="6 16">2.7.1.33</ecNumber>
    </recommendedName>
    <alternativeName>
        <fullName evidence="16">PanK-III</fullName>
    </alternativeName>
    <alternativeName>
        <fullName evidence="16">Pantothenic acid kinase</fullName>
    </alternativeName>
</protein>
<comment type="subunit">
    <text evidence="5 16">Homodimer.</text>
</comment>
<dbReference type="GO" id="GO:0004594">
    <property type="term" value="F:pantothenate kinase activity"/>
    <property type="evidence" value="ECO:0007669"/>
    <property type="project" value="UniProtKB-UniRule"/>
</dbReference>
<dbReference type="PANTHER" id="PTHR34265">
    <property type="entry name" value="TYPE III PANTOTHENATE KINASE"/>
    <property type="match status" value="1"/>
</dbReference>
<evidence type="ECO:0000256" key="10">
    <source>
        <dbReference type="ARBA" id="ARBA00022777"/>
    </source>
</evidence>
<dbReference type="Pfam" id="PF03309">
    <property type="entry name" value="Pan_kinase"/>
    <property type="match status" value="1"/>
</dbReference>
<evidence type="ECO:0000256" key="13">
    <source>
        <dbReference type="ARBA" id="ARBA00022993"/>
    </source>
</evidence>
<dbReference type="NCBIfam" id="NF009855">
    <property type="entry name" value="PRK13321.1"/>
    <property type="match status" value="1"/>
</dbReference>
<feature type="binding site" evidence="16">
    <location>
        <position position="131"/>
    </location>
    <ligand>
        <name>ATP</name>
        <dbReference type="ChEBI" id="CHEBI:30616"/>
    </ligand>
</feature>